<dbReference type="InterPro" id="IPR036866">
    <property type="entry name" value="RibonucZ/Hydroxyglut_hydro"/>
</dbReference>
<dbReference type="SUPFAM" id="SSF56281">
    <property type="entry name" value="Metallo-hydrolase/oxidoreductase"/>
    <property type="match status" value="1"/>
</dbReference>
<evidence type="ECO:0000313" key="2">
    <source>
        <dbReference type="EMBL" id="KEZ90275.1"/>
    </source>
</evidence>
<dbReference type="STRING" id="29354.IO98_09965"/>
<dbReference type="InterPro" id="IPR001279">
    <property type="entry name" value="Metallo-B-lactamas"/>
</dbReference>
<dbReference type="Pfam" id="PF00753">
    <property type="entry name" value="Lactamase_B"/>
    <property type="match status" value="1"/>
</dbReference>
<reference evidence="2 3" key="1">
    <citation type="submission" date="2014-07" db="EMBL/GenBank/DDBJ databases">
        <title>Draft genome of Clostridium celerecrescens 152B isolated from sediments associated with methane hydrate from Krishna Godavari basin.</title>
        <authorList>
            <person name="Honkalas V.S."/>
            <person name="Dabir A.P."/>
            <person name="Arora P."/>
            <person name="Dhakephalkar P.K."/>
        </authorList>
    </citation>
    <scope>NUCLEOTIDE SEQUENCE [LARGE SCALE GENOMIC DNA]</scope>
    <source>
        <strain evidence="2 3">152B</strain>
    </source>
</reference>
<protein>
    <submittedName>
        <fullName evidence="2">Beta-lactamase</fullName>
    </submittedName>
</protein>
<keyword evidence="3" id="KW-1185">Reference proteome</keyword>
<name>A0A084JMU1_9FIRM</name>
<comment type="caution">
    <text evidence="2">The sequence shown here is derived from an EMBL/GenBank/DDBJ whole genome shotgun (WGS) entry which is preliminary data.</text>
</comment>
<dbReference type="SMART" id="SM00849">
    <property type="entry name" value="Lactamase_B"/>
    <property type="match status" value="1"/>
</dbReference>
<dbReference type="OrthoDB" id="9802248at2"/>
<dbReference type="Proteomes" id="UP000028525">
    <property type="component" value="Unassembled WGS sequence"/>
</dbReference>
<feature type="domain" description="Metallo-beta-lactamase" evidence="1">
    <location>
        <begin position="11"/>
        <end position="201"/>
    </location>
</feature>
<sequence>MAEVKRIRCGGVNSYLIEEQGRAVLVDTGRIGFEEKVLAQCRKTKVELIVLTHGHADHVQNAAYLRKELGVPVALHKKDLNLIEDNFMEPFRFQGMLGMAVAEVTAKSFESDRIPEFIPEIFINEGDWLRDYGIHARIIELPGHTRGSIGIDLDEKDVIVGDALMNMFYPGLSLVYWDRAEMLKSADKISALGARKVYFGHGSPVENRAWNKTGI</sequence>
<dbReference type="PANTHER" id="PTHR42951:SF17">
    <property type="entry name" value="METALLO-BETA-LACTAMASE DOMAIN-CONTAINING PROTEIN"/>
    <property type="match status" value="1"/>
</dbReference>
<dbReference type="PANTHER" id="PTHR42951">
    <property type="entry name" value="METALLO-BETA-LACTAMASE DOMAIN-CONTAINING"/>
    <property type="match status" value="1"/>
</dbReference>
<dbReference type="EMBL" id="JPME01000012">
    <property type="protein sequence ID" value="KEZ90275.1"/>
    <property type="molecule type" value="Genomic_DNA"/>
</dbReference>
<organism evidence="2 3">
    <name type="scientific">Lacrimispora celerecrescens</name>
    <dbReference type="NCBI Taxonomy" id="29354"/>
    <lineage>
        <taxon>Bacteria</taxon>
        <taxon>Bacillati</taxon>
        <taxon>Bacillota</taxon>
        <taxon>Clostridia</taxon>
        <taxon>Lachnospirales</taxon>
        <taxon>Lachnospiraceae</taxon>
        <taxon>Lacrimispora</taxon>
    </lineage>
</organism>
<accession>A0A084JMU1</accession>
<gene>
    <name evidence="2" type="ORF">IO98_09965</name>
</gene>
<evidence type="ECO:0000313" key="3">
    <source>
        <dbReference type="Proteomes" id="UP000028525"/>
    </source>
</evidence>
<dbReference type="AlphaFoldDB" id="A0A084JMU1"/>
<dbReference type="InterPro" id="IPR050855">
    <property type="entry name" value="NDM-1-like"/>
</dbReference>
<proteinExistence type="predicted"/>
<evidence type="ECO:0000259" key="1">
    <source>
        <dbReference type="SMART" id="SM00849"/>
    </source>
</evidence>
<dbReference type="Gene3D" id="3.60.15.10">
    <property type="entry name" value="Ribonuclease Z/Hydroxyacylglutathione hydrolase-like"/>
    <property type="match status" value="1"/>
</dbReference>